<keyword evidence="2" id="KW-0812">Transmembrane</keyword>
<dbReference type="EMBL" id="JBHSDP010000013">
    <property type="protein sequence ID" value="MFC4328684.1"/>
    <property type="molecule type" value="Genomic_DNA"/>
</dbReference>
<protein>
    <submittedName>
        <fullName evidence="3">Uncharacterized protein</fullName>
    </submittedName>
</protein>
<feature type="region of interest" description="Disordered" evidence="1">
    <location>
        <begin position="216"/>
        <end position="236"/>
    </location>
</feature>
<evidence type="ECO:0000256" key="2">
    <source>
        <dbReference type="SAM" id="Phobius"/>
    </source>
</evidence>
<evidence type="ECO:0000313" key="4">
    <source>
        <dbReference type="Proteomes" id="UP001595824"/>
    </source>
</evidence>
<keyword evidence="4" id="KW-1185">Reference proteome</keyword>
<sequence length="236" mass="23703">MLRHPEGHGSGHPRGRGDGGPRGRGDRRGRGAERTDGTDPRRVRLYALIGVVVCAVALPLAVASAGQVGDRGVPGVLGAPGGPGGRGSAAASSAAPDRPAADGKMPTAAPTRTPFLLGLGLATATRCGPEVASPGGVEAQTCVLTQGADTWARTYYRNATGRALDAALTLMGPDDRTLRIHCALDGGDEPGTCDTPREHTRGAPGAYTAVAEFAGRPGSGPMLLRSGSNSPAKTGS</sequence>
<gene>
    <name evidence="3" type="ORF">ACFPC0_12715</name>
</gene>
<dbReference type="RefSeq" id="WP_381738967.1">
    <property type="nucleotide sequence ID" value="NZ_JBHSDP010000013.1"/>
</dbReference>
<feature type="region of interest" description="Disordered" evidence="1">
    <location>
        <begin position="1"/>
        <end position="38"/>
    </location>
</feature>
<name>A0ABV8TDY7_9ACTN</name>
<dbReference type="Proteomes" id="UP001595824">
    <property type="component" value="Unassembled WGS sequence"/>
</dbReference>
<feature type="compositionally biased region" description="Low complexity" evidence="1">
    <location>
        <begin position="88"/>
        <end position="98"/>
    </location>
</feature>
<accession>A0ABV8TDY7</accession>
<feature type="transmembrane region" description="Helical" evidence="2">
    <location>
        <begin position="43"/>
        <end position="62"/>
    </location>
</feature>
<organism evidence="3 4">
    <name type="scientific">Streptomyces andamanensis</name>
    <dbReference type="NCBI Taxonomy" id="1565035"/>
    <lineage>
        <taxon>Bacteria</taxon>
        <taxon>Bacillati</taxon>
        <taxon>Actinomycetota</taxon>
        <taxon>Actinomycetes</taxon>
        <taxon>Kitasatosporales</taxon>
        <taxon>Streptomycetaceae</taxon>
        <taxon>Streptomyces</taxon>
    </lineage>
</organism>
<comment type="caution">
    <text evidence="3">The sequence shown here is derived from an EMBL/GenBank/DDBJ whole genome shotgun (WGS) entry which is preliminary data.</text>
</comment>
<feature type="region of interest" description="Disordered" evidence="1">
    <location>
        <begin position="69"/>
        <end position="109"/>
    </location>
</feature>
<proteinExistence type="predicted"/>
<feature type="compositionally biased region" description="Polar residues" evidence="1">
    <location>
        <begin position="226"/>
        <end position="236"/>
    </location>
</feature>
<evidence type="ECO:0000256" key="1">
    <source>
        <dbReference type="SAM" id="MobiDB-lite"/>
    </source>
</evidence>
<reference evidence="4" key="1">
    <citation type="journal article" date="2019" name="Int. J. Syst. Evol. Microbiol.">
        <title>The Global Catalogue of Microorganisms (GCM) 10K type strain sequencing project: providing services to taxonomists for standard genome sequencing and annotation.</title>
        <authorList>
            <consortium name="The Broad Institute Genomics Platform"/>
            <consortium name="The Broad Institute Genome Sequencing Center for Infectious Disease"/>
            <person name="Wu L."/>
            <person name="Ma J."/>
        </authorList>
    </citation>
    <scope>NUCLEOTIDE SEQUENCE [LARGE SCALE GENOMIC DNA]</scope>
    <source>
        <strain evidence="4">PCU 347</strain>
    </source>
</reference>
<keyword evidence="2" id="KW-0472">Membrane</keyword>
<evidence type="ECO:0000313" key="3">
    <source>
        <dbReference type="EMBL" id="MFC4328684.1"/>
    </source>
</evidence>
<keyword evidence="2" id="KW-1133">Transmembrane helix</keyword>
<feature type="compositionally biased region" description="Gly residues" evidence="1">
    <location>
        <begin position="78"/>
        <end position="87"/>
    </location>
</feature>